<evidence type="ECO:0000256" key="2">
    <source>
        <dbReference type="ARBA" id="ARBA00022448"/>
    </source>
</evidence>
<dbReference type="InterPro" id="IPR011701">
    <property type="entry name" value="MFS"/>
</dbReference>
<organism evidence="9 10">
    <name type="scientific">Bacillus salacetis</name>
    <dbReference type="NCBI Taxonomy" id="2315464"/>
    <lineage>
        <taxon>Bacteria</taxon>
        <taxon>Bacillati</taxon>
        <taxon>Bacillota</taxon>
        <taxon>Bacilli</taxon>
        <taxon>Bacillales</taxon>
        <taxon>Bacillaceae</taxon>
        <taxon>Bacillus</taxon>
    </lineage>
</organism>
<dbReference type="InterPro" id="IPR020846">
    <property type="entry name" value="MFS_dom"/>
</dbReference>
<sequence>MRIRDWDRNLKVRLFGEAMMNITFWMFFPFLTIYFTEAFGKQMAGLLLIASQLFAVFANLMGGYCADKFGRKTMMVLSSFGQGFAFLIFAFASSPWLESAALGFVCFTLASVFGSFYWPASQAMVADVVPEKERSHVFAIFYTSINIAVVVGPILGSIFYVHYRFELLLVSAIICMILGLMLAKMTRETAPRSLNVQQAAKEERKAWYHAITDQFRDYRVIARDRTFLLFILAGVLVGQTFMQLDLLIPVYIKDSMESASLLSFTLTGEQIFGVILSENGLLVALLTVVVTKWMTKYRERNVFVLSSLIYAVSIFLFGQTASVYVFIISMAVFTFAELMTVGIQQNFISKLAPEHMRGQYFAAASLRFTLAKTVAPLSITFSLWAGYEATFMGLAFLACLSAVLYFAMFQQIDKKSTMNQPIAVNTKA</sequence>
<evidence type="ECO:0000256" key="1">
    <source>
        <dbReference type="ARBA" id="ARBA00004651"/>
    </source>
</evidence>
<accession>A0A3A1R1H7</accession>
<keyword evidence="3" id="KW-1003">Cell membrane</keyword>
<feature type="transmembrane region" description="Helical" evidence="7">
    <location>
        <begin position="364"/>
        <end position="385"/>
    </location>
</feature>
<comment type="subcellular location">
    <subcellularLocation>
        <location evidence="1">Cell membrane</location>
        <topology evidence="1">Multi-pass membrane protein</topology>
    </subcellularLocation>
</comment>
<feature type="transmembrane region" description="Helical" evidence="7">
    <location>
        <begin position="167"/>
        <end position="183"/>
    </location>
</feature>
<evidence type="ECO:0000259" key="8">
    <source>
        <dbReference type="PROSITE" id="PS50850"/>
    </source>
</evidence>
<keyword evidence="6 7" id="KW-0472">Membrane</keyword>
<dbReference type="OrthoDB" id="9793283at2"/>
<dbReference type="AlphaFoldDB" id="A0A3A1R1H7"/>
<dbReference type="Pfam" id="PF07690">
    <property type="entry name" value="MFS_1"/>
    <property type="match status" value="2"/>
</dbReference>
<feature type="transmembrane region" description="Helical" evidence="7">
    <location>
        <begin position="99"/>
        <end position="118"/>
    </location>
</feature>
<keyword evidence="10" id="KW-1185">Reference proteome</keyword>
<feature type="transmembrane region" description="Helical" evidence="7">
    <location>
        <begin position="12"/>
        <end position="36"/>
    </location>
</feature>
<feature type="transmembrane region" description="Helical" evidence="7">
    <location>
        <begin position="391"/>
        <end position="409"/>
    </location>
</feature>
<evidence type="ECO:0000256" key="3">
    <source>
        <dbReference type="ARBA" id="ARBA00022475"/>
    </source>
</evidence>
<keyword evidence="5 7" id="KW-1133">Transmembrane helix</keyword>
<keyword evidence="2" id="KW-0813">Transport</keyword>
<evidence type="ECO:0000313" key="10">
    <source>
        <dbReference type="Proteomes" id="UP000265801"/>
    </source>
</evidence>
<dbReference type="Proteomes" id="UP000265801">
    <property type="component" value="Unassembled WGS sequence"/>
</dbReference>
<dbReference type="InterPro" id="IPR036259">
    <property type="entry name" value="MFS_trans_sf"/>
</dbReference>
<evidence type="ECO:0000256" key="5">
    <source>
        <dbReference type="ARBA" id="ARBA00022989"/>
    </source>
</evidence>
<feature type="transmembrane region" description="Helical" evidence="7">
    <location>
        <begin position="74"/>
        <end position="93"/>
    </location>
</feature>
<dbReference type="CDD" id="cd17329">
    <property type="entry name" value="MFS_MdtH_MDR_like"/>
    <property type="match status" value="1"/>
</dbReference>
<feature type="transmembrane region" description="Helical" evidence="7">
    <location>
        <begin position="42"/>
        <end position="62"/>
    </location>
</feature>
<dbReference type="PROSITE" id="PS00216">
    <property type="entry name" value="SUGAR_TRANSPORT_1"/>
    <property type="match status" value="1"/>
</dbReference>
<feature type="domain" description="Major facilitator superfamily (MFS) profile" evidence="8">
    <location>
        <begin position="1"/>
        <end position="413"/>
    </location>
</feature>
<feature type="transmembrane region" description="Helical" evidence="7">
    <location>
        <begin position="271"/>
        <end position="290"/>
    </location>
</feature>
<dbReference type="InterPro" id="IPR005829">
    <property type="entry name" value="Sugar_transporter_CS"/>
</dbReference>
<evidence type="ECO:0000313" key="9">
    <source>
        <dbReference type="EMBL" id="RIW32351.1"/>
    </source>
</evidence>
<feature type="transmembrane region" description="Helical" evidence="7">
    <location>
        <begin position="324"/>
        <end position="343"/>
    </location>
</feature>
<keyword evidence="4 7" id="KW-0812">Transmembrane</keyword>
<feature type="transmembrane region" description="Helical" evidence="7">
    <location>
        <begin position="139"/>
        <end position="161"/>
    </location>
</feature>
<dbReference type="SUPFAM" id="SSF103473">
    <property type="entry name" value="MFS general substrate transporter"/>
    <property type="match status" value="1"/>
</dbReference>
<dbReference type="PANTHER" id="PTHR23517">
    <property type="entry name" value="RESISTANCE PROTEIN MDTM, PUTATIVE-RELATED-RELATED"/>
    <property type="match status" value="1"/>
</dbReference>
<dbReference type="Gene3D" id="1.20.1250.20">
    <property type="entry name" value="MFS general substrate transporter like domains"/>
    <property type="match status" value="1"/>
</dbReference>
<dbReference type="PANTHER" id="PTHR23517:SF3">
    <property type="entry name" value="INTEGRAL MEMBRANE TRANSPORT PROTEIN"/>
    <property type="match status" value="1"/>
</dbReference>
<dbReference type="GO" id="GO:0005886">
    <property type="term" value="C:plasma membrane"/>
    <property type="evidence" value="ECO:0007669"/>
    <property type="project" value="UniProtKB-SubCell"/>
</dbReference>
<evidence type="ECO:0000256" key="7">
    <source>
        <dbReference type="SAM" id="Phobius"/>
    </source>
</evidence>
<dbReference type="GO" id="GO:0022857">
    <property type="term" value="F:transmembrane transporter activity"/>
    <property type="evidence" value="ECO:0007669"/>
    <property type="project" value="InterPro"/>
</dbReference>
<dbReference type="RefSeq" id="WP_119547614.1">
    <property type="nucleotide sequence ID" value="NZ_QXIR01000018.1"/>
</dbReference>
<evidence type="ECO:0000256" key="6">
    <source>
        <dbReference type="ARBA" id="ARBA00023136"/>
    </source>
</evidence>
<feature type="transmembrane region" description="Helical" evidence="7">
    <location>
        <begin position="226"/>
        <end position="251"/>
    </location>
</feature>
<protein>
    <submittedName>
        <fullName evidence="9">MFS transporter</fullName>
    </submittedName>
</protein>
<name>A0A3A1R1H7_9BACI</name>
<reference evidence="9 10" key="1">
    <citation type="submission" date="2018-09" db="EMBL/GenBank/DDBJ databases">
        <title>Bacillus saliacetes sp. nov., isolated from Thai shrimp paste (Ka-pi).</title>
        <authorList>
            <person name="Daroonpunt R."/>
            <person name="Tanasupawat S."/>
            <person name="Yiamsombut S."/>
        </authorList>
    </citation>
    <scope>NUCLEOTIDE SEQUENCE [LARGE SCALE GENOMIC DNA]</scope>
    <source>
        <strain evidence="9 10">SKP7-4</strain>
    </source>
</reference>
<dbReference type="InterPro" id="IPR050171">
    <property type="entry name" value="MFS_Transporters"/>
</dbReference>
<evidence type="ECO:0000256" key="4">
    <source>
        <dbReference type="ARBA" id="ARBA00022692"/>
    </source>
</evidence>
<proteinExistence type="predicted"/>
<dbReference type="EMBL" id="QXIR01000018">
    <property type="protein sequence ID" value="RIW32351.1"/>
    <property type="molecule type" value="Genomic_DNA"/>
</dbReference>
<comment type="caution">
    <text evidence="9">The sequence shown here is derived from an EMBL/GenBank/DDBJ whole genome shotgun (WGS) entry which is preliminary data.</text>
</comment>
<feature type="transmembrane region" description="Helical" evidence="7">
    <location>
        <begin position="302"/>
        <end position="318"/>
    </location>
</feature>
<dbReference type="PROSITE" id="PS50850">
    <property type="entry name" value="MFS"/>
    <property type="match status" value="1"/>
</dbReference>
<gene>
    <name evidence="9" type="ORF">D3H55_13540</name>
</gene>